<reference evidence="1" key="1">
    <citation type="submission" date="2008-12" db="EMBL/GenBank/DDBJ databases">
        <title>Medicago truncatula full length cdna cloning project.</title>
        <authorList>
            <person name="Moskal W."/>
            <person name="Chan A."/>
            <person name="Cheung F."/>
            <person name="Xiao Y."/>
            <person name="Town C.D."/>
        </authorList>
    </citation>
    <scope>NUCLEOTIDE SEQUENCE</scope>
</reference>
<evidence type="ECO:0000313" key="1">
    <source>
        <dbReference type="EMBL" id="ACJ83509.1"/>
    </source>
</evidence>
<dbReference type="AlphaFoldDB" id="B7FFS4"/>
<accession>B7FFS4</accession>
<protein>
    <submittedName>
        <fullName evidence="1">Uncharacterized protein</fullName>
    </submittedName>
</protein>
<sequence>MSTKNTACTINNKPNNLDSGCNFSY</sequence>
<dbReference type="EMBL" id="BT050840">
    <property type="protein sequence ID" value="ACJ83509.1"/>
    <property type="molecule type" value="mRNA"/>
</dbReference>
<proteinExistence type="evidence at transcript level"/>
<organism evidence="1">
    <name type="scientific">Medicago truncatula</name>
    <name type="common">Barrel medic</name>
    <name type="synonym">Medicago tribuloides</name>
    <dbReference type="NCBI Taxonomy" id="3880"/>
    <lineage>
        <taxon>Eukaryota</taxon>
        <taxon>Viridiplantae</taxon>
        <taxon>Streptophyta</taxon>
        <taxon>Embryophyta</taxon>
        <taxon>Tracheophyta</taxon>
        <taxon>Spermatophyta</taxon>
        <taxon>Magnoliopsida</taxon>
        <taxon>eudicotyledons</taxon>
        <taxon>Gunneridae</taxon>
        <taxon>Pentapetalae</taxon>
        <taxon>rosids</taxon>
        <taxon>fabids</taxon>
        <taxon>Fabales</taxon>
        <taxon>Fabaceae</taxon>
        <taxon>Papilionoideae</taxon>
        <taxon>50 kb inversion clade</taxon>
        <taxon>NPAAA clade</taxon>
        <taxon>Hologalegina</taxon>
        <taxon>IRL clade</taxon>
        <taxon>Trifolieae</taxon>
        <taxon>Medicago</taxon>
    </lineage>
</organism>
<name>B7FFS4_MEDTR</name>